<gene>
    <name evidence="7 8" type="primary">ftsB</name>
    <name evidence="8" type="ORF">IPMB12_04820</name>
</gene>
<evidence type="ECO:0000256" key="1">
    <source>
        <dbReference type="ARBA" id="ARBA00022475"/>
    </source>
</evidence>
<keyword evidence="4 7" id="KW-1133">Transmembrane helix</keyword>
<dbReference type="GO" id="GO:0005886">
    <property type="term" value="C:plasma membrane"/>
    <property type="evidence" value="ECO:0007669"/>
    <property type="project" value="UniProtKB-SubCell"/>
</dbReference>
<keyword evidence="3 7" id="KW-0812">Transmembrane</keyword>
<dbReference type="NCBIfam" id="NF002058">
    <property type="entry name" value="PRK00888.1"/>
    <property type="match status" value="1"/>
</dbReference>
<evidence type="ECO:0000256" key="3">
    <source>
        <dbReference type="ARBA" id="ARBA00022692"/>
    </source>
</evidence>
<keyword evidence="5 7" id="KW-0472">Membrane</keyword>
<dbReference type="InterPro" id="IPR007060">
    <property type="entry name" value="FtsL/DivIC"/>
</dbReference>
<keyword evidence="9" id="KW-1185">Reference proteome</keyword>
<dbReference type="GO" id="GO:0032153">
    <property type="term" value="C:cell division site"/>
    <property type="evidence" value="ECO:0007669"/>
    <property type="project" value="UniProtKB-UniRule"/>
</dbReference>
<dbReference type="FunCoup" id="A0A6G9IB60">
    <property type="interactions" value="52"/>
</dbReference>
<reference evidence="8 9" key="1">
    <citation type="submission" date="2020-03" db="EMBL/GenBank/DDBJ databases">
        <title>Complete genome sequence of Orbus sp. IPMB12 (BCRC 80908).</title>
        <authorList>
            <person name="Lo W.-S."/>
            <person name="Chang T.-H."/>
            <person name="Kuo C.-H."/>
        </authorList>
    </citation>
    <scope>NUCLEOTIDE SEQUENCE [LARGE SCALE GENOMIC DNA]</scope>
    <source>
        <strain evidence="8 9">IPMB12</strain>
    </source>
</reference>
<evidence type="ECO:0000256" key="4">
    <source>
        <dbReference type="ARBA" id="ARBA00022989"/>
    </source>
</evidence>
<dbReference type="GO" id="GO:0030428">
    <property type="term" value="C:cell septum"/>
    <property type="evidence" value="ECO:0007669"/>
    <property type="project" value="TreeGrafter"/>
</dbReference>
<organism evidence="8 9">
    <name type="scientific">Zophobihabitans entericus</name>
    <dbReference type="NCBI Taxonomy" id="1635327"/>
    <lineage>
        <taxon>Bacteria</taxon>
        <taxon>Pseudomonadati</taxon>
        <taxon>Pseudomonadota</taxon>
        <taxon>Gammaproteobacteria</taxon>
        <taxon>Orbales</taxon>
        <taxon>Orbaceae</taxon>
        <taxon>Zophobihabitans</taxon>
    </lineage>
</organism>
<evidence type="ECO:0000256" key="6">
    <source>
        <dbReference type="ARBA" id="ARBA00023306"/>
    </source>
</evidence>
<comment type="subcellular location">
    <subcellularLocation>
        <location evidence="7">Cell inner membrane</location>
        <topology evidence="7">Single-pass type II membrane protein</topology>
    </subcellularLocation>
    <text evidence="7">Localizes to the division septum.</text>
</comment>
<proteinExistence type="inferred from homology"/>
<keyword evidence="7" id="KW-0997">Cell inner membrane</keyword>
<keyword evidence="6 7" id="KW-0131">Cell cycle</keyword>
<dbReference type="PANTHER" id="PTHR37485:SF1">
    <property type="entry name" value="CELL DIVISION PROTEIN FTSB"/>
    <property type="match status" value="1"/>
</dbReference>
<dbReference type="EMBL" id="CP050253">
    <property type="protein sequence ID" value="QIQ21062.1"/>
    <property type="molecule type" value="Genomic_DNA"/>
</dbReference>
<comment type="function">
    <text evidence="7">Essential cell division protein. May link together the upstream cell division proteins, which are predominantly cytoplasmic, with the downstream cell division proteins, which are predominantly periplasmic.</text>
</comment>
<comment type="similarity">
    <text evidence="7">Belongs to the FtsB family.</text>
</comment>
<dbReference type="KEGG" id="orb:IPMB12_04820"/>
<keyword evidence="1 7" id="KW-1003">Cell membrane</keyword>
<dbReference type="GO" id="GO:0043093">
    <property type="term" value="P:FtsZ-dependent cytokinesis"/>
    <property type="evidence" value="ECO:0007669"/>
    <property type="project" value="UniProtKB-UniRule"/>
</dbReference>
<dbReference type="Proteomes" id="UP000501168">
    <property type="component" value="Chromosome"/>
</dbReference>
<accession>A0A6G9IB60</accession>
<dbReference type="InParanoid" id="A0A6G9IB60"/>
<evidence type="ECO:0000313" key="9">
    <source>
        <dbReference type="Proteomes" id="UP000501168"/>
    </source>
</evidence>
<keyword evidence="7" id="KW-0175">Coiled coil</keyword>
<dbReference type="AlphaFoldDB" id="A0A6G9IB60"/>
<dbReference type="Gene3D" id="1.20.5.400">
    <property type="match status" value="1"/>
</dbReference>
<feature type="topological domain" description="Cytoplasmic" evidence="7">
    <location>
        <begin position="1"/>
        <end position="5"/>
    </location>
</feature>
<dbReference type="Pfam" id="PF04977">
    <property type="entry name" value="DivIC"/>
    <property type="match status" value="1"/>
</dbReference>
<sequence length="96" mass="11261">MFKWKLPVLLFAIFCYLQYSLWFGKNNVSDYQQAEQNVEQVQAENNQLKLRNEQMFAETADLHDGLEAVEERARSSLGMIKPGEHFYRIIADSDNE</sequence>
<dbReference type="InterPro" id="IPR023081">
    <property type="entry name" value="Cell_div_FtsB"/>
</dbReference>
<dbReference type="PANTHER" id="PTHR37485">
    <property type="entry name" value="CELL DIVISION PROTEIN FTSB"/>
    <property type="match status" value="1"/>
</dbReference>
<protein>
    <recommendedName>
        <fullName evidence="7">Cell division protein FtsB</fullName>
    </recommendedName>
</protein>
<name>A0A6G9IB60_9GAMM</name>
<comment type="subunit">
    <text evidence="7">Part of a complex composed of FtsB, FtsL and FtsQ.</text>
</comment>
<evidence type="ECO:0000256" key="7">
    <source>
        <dbReference type="HAMAP-Rule" id="MF_00599"/>
    </source>
</evidence>
<dbReference type="HAMAP" id="MF_00599">
    <property type="entry name" value="FtsB"/>
    <property type="match status" value="1"/>
</dbReference>
<keyword evidence="2 7" id="KW-0132">Cell division</keyword>
<feature type="topological domain" description="Periplasmic" evidence="7">
    <location>
        <begin position="24"/>
        <end position="96"/>
    </location>
</feature>
<evidence type="ECO:0000256" key="5">
    <source>
        <dbReference type="ARBA" id="ARBA00023136"/>
    </source>
</evidence>
<feature type="coiled-coil region" evidence="7">
    <location>
        <begin position="31"/>
        <end position="58"/>
    </location>
</feature>
<evidence type="ECO:0000313" key="8">
    <source>
        <dbReference type="EMBL" id="QIQ21062.1"/>
    </source>
</evidence>
<dbReference type="RefSeq" id="WP_166915473.1">
    <property type="nucleotide sequence ID" value="NZ_CP050253.1"/>
</dbReference>
<evidence type="ECO:0000256" key="2">
    <source>
        <dbReference type="ARBA" id="ARBA00022618"/>
    </source>
</evidence>